<feature type="compositionally biased region" description="Basic and acidic residues" evidence="4">
    <location>
        <begin position="424"/>
        <end position="434"/>
    </location>
</feature>
<keyword evidence="1" id="KW-0677">Repeat</keyword>
<evidence type="ECO:0000256" key="3">
    <source>
        <dbReference type="PROSITE-ProRule" id="PRU00176"/>
    </source>
</evidence>
<keyword evidence="7" id="KW-1185">Reference proteome</keyword>
<dbReference type="InterPro" id="IPR012677">
    <property type="entry name" value="Nucleotide-bd_a/b_plait_sf"/>
</dbReference>
<name>A0AA38XHH9_9EURO</name>
<dbReference type="Pfam" id="PF00076">
    <property type="entry name" value="RRM_1"/>
    <property type="match status" value="2"/>
</dbReference>
<evidence type="ECO:0000256" key="1">
    <source>
        <dbReference type="ARBA" id="ARBA00022737"/>
    </source>
</evidence>
<dbReference type="GO" id="GO:0003723">
    <property type="term" value="F:RNA binding"/>
    <property type="evidence" value="ECO:0007669"/>
    <property type="project" value="UniProtKB-UniRule"/>
</dbReference>
<dbReference type="InterPro" id="IPR035979">
    <property type="entry name" value="RBD_domain_sf"/>
</dbReference>
<dbReference type="Gene3D" id="3.30.70.330">
    <property type="match status" value="2"/>
</dbReference>
<keyword evidence="2 3" id="KW-0694">RNA-binding</keyword>
<dbReference type="PROSITE" id="PS50102">
    <property type="entry name" value="RRM"/>
    <property type="match status" value="1"/>
</dbReference>
<reference evidence="6" key="1">
    <citation type="submission" date="2022-10" db="EMBL/GenBank/DDBJ databases">
        <title>Culturing micro-colonial fungi from biological soil crusts in the Mojave desert and describing Neophaeococcomyces mojavensis, and introducing the new genera and species Taxawa tesnikishii.</title>
        <authorList>
            <person name="Kurbessoian T."/>
            <person name="Stajich J.E."/>
        </authorList>
    </citation>
    <scope>NUCLEOTIDE SEQUENCE</scope>
    <source>
        <strain evidence="6">TK_41</strain>
    </source>
</reference>
<dbReference type="SUPFAM" id="SSF54928">
    <property type="entry name" value="RNA-binding domain, RBD"/>
    <property type="match status" value="2"/>
</dbReference>
<evidence type="ECO:0000256" key="2">
    <source>
        <dbReference type="ARBA" id="ARBA00022884"/>
    </source>
</evidence>
<evidence type="ECO:0000313" key="6">
    <source>
        <dbReference type="EMBL" id="KAJ9613201.1"/>
    </source>
</evidence>
<dbReference type="AlphaFoldDB" id="A0AA38XHH9"/>
<organism evidence="6 7">
    <name type="scientific">Cladophialophora chaetospira</name>
    <dbReference type="NCBI Taxonomy" id="386627"/>
    <lineage>
        <taxon>Eukaryota</taxon>
        <taxon>Fungi</taxon>
        <taxon>Dikarya</taxon>
        <taxon>Ascomycota</taxon>
        <taxon>Pezizomycotina</taxon>
        <taxon>Eurotiomycetes</taxon>
        <taxon>Chaetothyriomycetidae</taxon>
        <taxon>Chaetothyriales</taxon>
        <taxon>Herpotrichiellaceae</taxon>
        <taxon>Cladophialophora</taxon>
    </lineage>
</organism>
<proteinExistence type="predicted"/>
<dbReference type="Proteomes" id="UP001172673">
    <property type="component" value="Unassembled WGS sequence"/>
</dbReference>
<dbReference type="InterPro" id="IPR000504">
    <property type="entry name" value="RRM_dom"/>
</dbReference>
<feature type="compositionally biased region" description="Polar residues" evidence="4">
    <location>
        <begin position="472"/>
        <end position="488"/>
    </location>
</feature>
<evidence type="ECO:0000256" key="4">
    <source>
        <dbReference type="SAM" id="MobiDB-lite"/>
    </source>
</evidence>
<feature type="domain" description="RRM" evidence="5">
    <location>
        <begin position="247"/>
        <end position="331"/>
    </location>
</feature>
<feature type="region of interest" description="Disordered" evidence="4">
    <location>
        <begin position="420"/>
        <end position="488"/>
    </location>
</feature>
<comment type="caution">
    <text evidence="6">The sequence shown here is derived from an EMBL/GenBank/DDBJ whole genome shotgun (WGS) entry which is preliminary data.</text>
</comment>
<protein>
    <recommendedName>
        <fullName evidence="5">RRM domain-containing protein</fullName>
    </recommendedName>
</protein>
<dbReference type="SMART" id="SM00360">
    <property type="entry name" value="RRM"/>
    <property type="match status" value="2"/>
</dbReference>
<accession>A0AA38XHH9</accession>
<evidence type="ECO:0000313" key="7">
    <source>
        <dbReference type="Proteomes" id="UP001172673"/>
    </source>
</evidence>
<dbReference type="PANTHER" id="PTHR24012">
    <property type="entry name" value="RNA BINDING PROTEIN"/>
    <property type="match status" value="1"/>
</dbReference>
<dbReference type="EMBL" id="JAPDRK010000004">
    <property type="protein sequence ID" value="KAJ9613201.1"/>
    <property type="molecule type" value="Genomic_DNA"/>
</dbReference>
<feature type="compositionally biased region" description="Polar residues" evidence="4">
    <location>
        <begin position="439"/>
        <end position="465"/>
    </location>
</feature>
<evidence type="ECO:0000259" key="5">
    <source>
        <dbReference type="PROSITE" id="PS50102"/>
    </source>
</evidence>
<sequence length="584" mass="63850">MSEKPATQSASSNAYASYPQNRMPYAGAGYQQYNGGMNMTNSNPLANMQNLKASLPSSGAVDNDMNAVNRQGYSSPLMVLPSGQTVPLTNYYAQSQATMGEAAAQMPYVPTGMFPSFVGNNGMTAGSVAGYGWPYGMASNLAGFDPTRRQSWSAEDHAANQAVNLQGQPDYYNAPVPYLANGGPASQHYIAGPIQPMKCQDNKSYEMANLDELVNQHPAIPRAVPALWTNQEELSLAKCLQNPEGITNVYIRGFMPETTDDDLHQWASRFGEIESCKAIIEQDTGKCKGFGFVMYYSPAAAENCIRGFFHLGFQASYAQKSRNSRLKDLEDRNSTNIYCTGVPIDWNESDLAKRFLPYVAVSTKICRDAPSGVSKEVGFARFDTRDIAERVIREYHSVHNDRDSVKLFLRFADTKAQKQLKQQSQERRNWRSREYSYSVEHTPSPTLSRLQNMNNHVSPNDNYQSPAGGYTPATSVSPPELQGANSKPVNANLPIRNASTAWPIQGGLQSITNTTAGRPSVPVTGTTHPYIEVPPKTAATIAIVPDSGDTLKNAKTPSPKKVTIKIEPASGKENYVTATPQSNK</sequence>
<gene>
    <name evidence="6" type="ORF">H2200_003142</name>
</gene>